<evidence type="ECO:0000256" key="5">
    <source>
        <dbReference type="SAM" id="Coils"/>
    </source>
</evidence>
<feature type="compositionally biased region" description="Basic and acidic residues" evidence="6">
    <location>
        <begin position="477"/>
        <end position="490"/>
    </location>
</feature>
<dbReference type="InterPro" id="IPR051877">
    <property type="entry name" value="Centriole_BasalBody_StrucProt"/>
</dbReference>
<dbReference type="EMBL" id="JAIFRP010000021">
    <property type="protein sequence ID" value="KAK2585798.1"/>
    <property type="molecule type" value="Genomic_DNA"/>
</dbReference>
<feature type="region of interest" description="Disordered" evidence="6">
    <location>
        <begin position="469"/>
        <end position="528"/>
    </location>
</feature>
<comment type="caution">
    <text evidence="7">The sequence shown here is derived from an EMBL/GenBank/DDBJ whole genome shotgun (WGS) entry which is preliminary data.</text>
</comment>
<dbReference type="Gene3D" id="1.10.287.1490">
    <property type="match status" value="1"/>
</dbReference>
<organism evidence="7 8">
    <name type="scientific">Odynerus spinipes</name>
    <dbReference type="NCBI Taxonomy" id="1348599"/>
    <lineage>
        <taxon>Eukaryota</taxon>
        <taxon>Metazoa</taxon>
        <taxon>Ecdysozoa</taxon>
        <taxon>Arthropoda</taxon>
        <taxon>Hexapoda</taxon>
        <taxon>Insecta</taxon>
        <taxon>Pterygota</taxon>
        <taxon>Neoptera</taxon>
        <taxon>Endopterygota</taxon>
        <taxon>Hymenoptera</taxon>
        <taxon>Apocrita</taxon>
        <taxon>Aculeata</taxon>
        <taxon>Vespoidea</taxon>
        <taxon>Vespidae</taxon>
        <taxon>Eumeninae</taxon>
        <taxon>Odynerus</taxon>
    </lineage>
</organism>
<feature type="coiled-coil region" evidence="5">
    <location>
        <begin position="533"/>
        <end position="624"/>
    </location>
</feature>
<reference evidence="7" key="2">
    <citation type="journal article" date="2023" name="Commun. Biol.">
        <title>Intrasexual cuticular hydrocarbon dimorphism in a wasp sheds light on hydrocarbon biosynthesis genes in Hymenoptera.</title>
        <authorList>
            <person name="Moris V.C."/>
            <person name="Podsiadlowski L."/>
            <person name="Martin S."/>
            <person name="Oeyen J.P."/>
            <person name="Donath A."/>
            <person name="Petersen M."/>
            <person name="Wilbrandt J."/>
            <person name="Misof B."/>
            <person name="Liedtke D."/>
            <person name="Thamm M."/>
            <person name="Scheiner R."/>
            <person name="Schmitt T."/>
            <person name="Niehuis O."/>
        </authorList>
    </citation>
    <scope>NUCLEOTIDE SEQUENCE</scope>
    <source>
        <strain evidence="7">GBR_01_08_01A</strain>
    </source>
</reference>
<evidence type="ECO:0008006" key="9">
    <source>
        <dbReference type="Google" id="ProtNLM"/>
    </source>
</evidence>
<dbReference type="CDD" id="cd22292">
    <property type="entry name" value="cc_Cep135_MBD"/>
    <property type="match status" value="1"/>
</dbReference>
<dbReference type="Proteomes" id="UP001258017">
    <property type="component" value="Unassembled WGS sequence"/>
</dbReference>
<dbReference type="GO" id="GO:0005814">
    <property type="term" value="C:centriole"/>
    <property type="evidence" value="ECO:0007669"/>
    <property type="project" value="UniProtKB-SubCell"/>
</dbReference>
<name>A0AAD9VSV6_9HYME</name>
<dbReference type="PANTHER" id="PTHR20544:SF0">
    <property type="entry name" value="NUCLEOPROTEIN TPR_MLP1 DOMAIN-CONTAINING PROTEIN"/>
    <property type="match status" value="1"/>
</dbReference>
<evidence type="ECO:0000256" key="6">
    <source>
        <dbReference type="SAM" id="MobiDB-lite"/>
    </source>
</evidence>
<protein>
    <recommendedName>
        <fullName evidence="9">Centrosomal protein of 135 kDa</fullName>
    </recommendedName>
</protein>
<keyword evidence="3" id="KW-0206">Cytoskeleton</keyword>
<evidence type="ECO:0000256" key="2">
    <source>
        <dbReference type="ARBA" id="ARBA00022490"/>
    </source>
</evidence>
<evidence type="ECO:0000256" key="3">
    <source>
        <dbReference type="ARBA" id="ARBA00023212"/>
    </source>
</evidence>
<evidence type="ECO:0000313" key="7">
    <source>
        <dbReference type="EMBL" id="KAK2585798.1"/>
    </source>
</evidence>
<dbReference type="AlphaFoldDB" id="A0AAD9VSV6"/>
<gene>
    <name evidence="7" type="ORF">KPH14_010403</name>
</gene>
<dbReference type="PANTHER" id="PTHR20544">
    <property type="entry name" value="CENTROSOMAL PROTEIN CEP135"/>
    <property type="match status" value="1"/>
</dbReference>
<comment type="similarity">
    <text evidence="4">Belongs to the CEP135/TSGA10 family.</text>
</comment>
<feature type="coiled-coil region" evidence="5">
    <location>
        <begin position="664"/>
        <end position="832"/>
    </location>
</feature>
<evidence type="ECO:0000256" key="4">
    <source>
        <dbReference type="ARBA" id="ARBA00038123"/>
    </source>
</evidence>
<reference evidence="7" key="1">
    <citation type="submission" date="2021-08" db="EMBL/GenBank/DDBJ databases">
        <authorList>
            <person name="Misof B."/>
            <person name="Oliver O."/>
            <person name="Podsiadlowski L."/>
            <person name="Donath A."/>
            <person name="Peters R."/>
            <person name="Mayer C."/>
            <person name="Rust J."/>
            <person name="Gunkel S."/>
            <person name="Lesny P."/>
            <person name="Martin S."/>
            <person name="Oeyen J.P."/>
            <person name="Petersen M."/>
            <person name="Panagiotis P."/>
            <person name="Wilbrandt J."/>
            <person name="Tanja T."/>
        </authorList>
    </citation>
    <scope>NUCLEOTIDE SEQUENCE</scope>
    <source>
        <strain evidence="7">GBR_01_08_01A</strain>
        <tissue evidence="7">Thorax + abdomen</tissue>
    </source>
</reference>
<sequence length="841" mass="97814">MNSNEEYNVAARYRTVRKRLDSLGYQQALSLDALPLIERLLADLVQTTESLKHFKSVAQDNIEACNQLQLIIDPYKCDNARLVQECNQLHLDLIETEEAYQKQIKDLKKQVYKLECECNDLQLASSRNLQKIKDLEIESAKKSKKILDLQGKCLKPIISNVGIANKKRPCYPLRRPVIEAEPLPKIGSSNNILPSVHAVEPKILDLLSMADHKMSSLTHEVTKLKGELSLQTDNVYTLQDQLTTKEKEIMRLKKMLEGGRPYNAVAKDCLCKKVDKAHAVPNEINEENDLRTLLESKQQLEQQLKEAISKQHEAMSQAMKLAERNEELEKELRDIDHIALAVEADCNSTVKENNKRVCRLQEKLEDVVEQVHTLENELGAKRREVQELTADLEACKLEKRNIQRTLESTVEENKKITNKINQLTIIEKSLNEEIERLSTENESQKQDIIQLQYTNKVLKEQLSGTKVVEGVLGDGPKQSKEKGEKNDQNKGKKNMGCRRENREHSSSLQETNIGREENKSSNNGTPNHLQKLITEKDIQIDNLQQTIKQLENERDYYRNECNCTERQKEENSNKENVELWTRSYELRCQLNEKEKTIFELQKEKNDLYREKMELEARLEAYKNQQKRSCTSCKSCKMCKPVGCYAYQPSTVPFDVDNNTTKVLLDSLEHERDTARADVQRLTEERNVLYEQLKRIRRATVNGLEDQLEDLKEELRKTKQELTVQRTQFFQLRALQDQTDQALGDVQGQLTQSETELNEAIDRNRNMEQQQLQLDNQVKELKQEINTLHANMAHLDREKDQLLMMLDEKTEKIVALERELQHKEQQVIGMEQQMWDLRHKHE</sequence>
<evidence type="ECO:0000313" key="8">
    <source>
        <dbReference type="Proteomes" id="UP001258017"/>
    </source>
</evidence>
<keyword evidence="5" id="KW-0175">Coiled coil</keyword>
<evidence type="ECO:0000256" key="1">
    <source>
        <dbReference type="ARBA" id="ARBA00004114"/>
    </source>
</evidence>
<keyword evidence="2" id="KW-0963">Cytoplasm</keyword>
<accession>A0AAD9VSV6</accession>
<keyword evidence="8" id="KW-1185">Reference proteome</keyword>
<proteinExistence type="inferred from homology"/>
<feature type="coiled-coil region" evidence="5">
    <location>
        <begin position="90"/>
        <end position="124"/>
    </location>
</feature>
<feature type="coiled-coil region" evidence="5">
    <location>
        <begin position="283"/>
        <end position="447"/>
    </location>
</feature>
<comment type="subcellular location">
    <subcellularLocation>
        <location evidence="1">Cytoplasm</location>
        <location evidence="1">Cytoskeleton</location>
        <location evidence="1">Microtubule organizing center</location>
        <location evidence="1">Centrosome</location>
        <location evidence="1">Centriole</location>
    </subcellularLocation>
</comment>